<dbReference type="InterPro" id="IPR050679">
    <property type="entry name" value="Bact_HTH_transcr_reg"/>
</dbReference>
<dbReference type="PANTHER" id="PTHR44846:SF17">
    <property type="entry name" value="GNTR-FAMILY TRANSCRIPTIONAL REGULATOR"/>
    <property type="match status" value="1"/>
</dbReference>
<proteinExistence type="predicted"/>
<dbReference type="EMBL" id="JAUSWV010000002">
    <property type="protein sequence ID" value="MDQ0580782.1"/>
    <property type="molecule type" value="Genomic_DNA"/>
</dbReference>
<evidence type="ECO:0000259" key="1">
    <source>
        <dbReference type="SMART" id="SM00866"/>
    </source>
</evidence>
<dbReference type="SMART" id="SM00866">
    <property type="entry name" value="UTRA"/>
    <property type="match status" value="1"/>
</dbReference>
<name>A0ABU0NQE9_STRRH</name>
<keyword evidence="3" id="KW-1185">Reference proteome</keyword>
<dbReference type="SUPFAM" id="SSF64288">
    <property type="entry name" value="Chorismate lyase-like"/>
    <property type="match status" value="1"/>
</dbReference>
<dbReference type="InterPro" id="IPR011663">
    <property type="entry name" value="UTRA"/>
</dbReference>
<evidence type="ECO:0000313" key="3">
    <source>
        <dbReference type="Proteomes" id="UP001230654"/>
    </source>
</evidence>
<feature type="domain" description="UbiC transcription regulator-associated" evidence="1">
    <location>
        <begin position="33"/>
        <end position="174"/>
    </location>
</feature>
<dbReference type="PANTHER" id="PTHR44846">
    <property type="entry name" value="MANNOSYL-D-GLYCERATE TRANSPORT/METABOLISM SYSTEM REPRESSOR MNGR-RELATED"/>
    <property type="match status" value="1"/>
</dbReference>
<accession>A0ABU0NQE9</accession>
<evidence type="ECO:0000313" key="2">
    <source>
        <dbReference type="EMBL" id="MDQ0580782.1"/>
    </source>
</evidence>
<organism evidence="2 3">
    <name type="scientific">Streptomyces rishiriensis</name>
    <dbReference type="NCBI Taxonomy" id="68264"/>
    <lineage>
        <taxon>Bacteria</taxon>
        <taxon>Bacillati</taxon>
        <taxon>Actinomycetota</taxon>
        <taxon>Actinomycetes</taxon>
        <taxon>Kitasatosporales</taxon>
        <taxon>Streptomycetaceae</taxon>
        <taxon>Streptomyces</taxon>
    </lineage>
</organism>
<gene>
    <name evidence="2" type="ORF">QF030_002960</name>
</gene>
<dbReference type="Gene3D" id="3.40.1410.10">
    <property type="entry name" value="Chorismate lyase-like"/>
    <property type="match status" value="1"/>
</dbReference>
<dbReference type="InterPro" id="IPR028978">
    <property type="entry name" value="Chorismate_lyase_/UTRA_dom_sf"/>
</dbReference>
<protein>
    <submittedName>
        <fullName evidence="2">GntR family transcriptional regulator</fullName>
    </submittedName>
</protein>
<reference evidence="2 3" key="1">
    <citation type="submission" date="2023-07" db="EMBL/GenBank/DDBJ databases">
        <title>Comparative genomics of wheat-associated soil bacteria to identify genetic determinants of phenazine resistance.</title>
        <authorList>
            <person name="Mouncey N."/>
        </authorList>
    </citation>
    <scope>NUCLEOTIDE SEQUENCE [LARGE SCALE GENOMIC DNA]</scope>
    <source>
        <strain evidence="2 3">B2I6</strain>
    </source>
</reference>
<sequence length="182" mass="19452">MGAASGWVSTSLPYLTPRGTGQGGDAWAAEAAARGRRGAQRILHAGEVPAPADVAALLGVPEGEPVVVRRRLILLDEEPSELTDSYYPTAIAAGTRLAGTAKIPGGALTLLAELGHVGVLVQEDVTAGMPDEEEREVLRTAPEEPVLRLVRLTLDHADRPIQVDRMVMPALRQRLRYQIRIG</sequence>
<dbReference type="RefSeq" id="WP_307163109.1">
    <property type="nucleotide sequence ID" value="NZ_JAUSWV010000002.1"/>
</dbReference>
<dbReference type="Pfam" id="PF07702">
    <property type="entry name" value="UTRA"/>
    <property type="match status" value="1"/>
</dbReference>
<comment type="caution">
    <text evidence="2">The sequence shown here is derived from an EMBL/GenBank/DDBJ whole genome shotgun (WGS) entry which is preliminary data.</text>
</comment>
<dbReference type="Proteomes" id="UP001230654">
    <property type="component" value="Unassembled WGS sequence"/>
</dbReference>